<protein>
    <submittedName>
        <fullName evidence="3">SagB/ThcOx family dehydrogenase</fullName>
    </submittedName>
</protein>
<dbReference type="InterPro" id="IPR052544">
    <property type="entry name" value="Bacteriocin_Proc_Enz"/>
</dbReference>
<dbReference type="AlphaFoldDB" id="A0A432V1N3"/>
<evidence type="ECO:0000259" key="2">
    <source>
        <dbReference type="Pfam" id="PF00881"/>
    </source>
</evidence>
<dbReference type="SUPFAM" id="SSF55469">
    <property type="entry name" value="FMN-dependent nitroreductase-like"/>
    <property type="match status" value="1"/>
</dbReference>
<dbReference type="Pfam" id="PF00881">
    <property type="entry name" value="Nitroreductase"/>
    <property type="match status" value="1"/>
</dbReference>
<name>A0A432V1N3_9HYPH</name>
<dbReference type="PROSITE" id="PS51318">
    <property type="entry name" value="TAT"/>
    <property type="match status" value="1"/>
</dbReference>
<dbReference type="InterPro" id="IPR000415">
    <property type="entry name" value="Nitroreductase-like"/>
</dbReference>
<dbReference type="OrthoDB" id="9802775at2"/>
<sequence length="211" mass="22041">MQGLTRRLFLASATLASGLVSRASLAGGSGLPPAATTADGSLIDALSRRRSTRLYSDQSIDAATLSTLLWFGINRPESAGHTASSWHTSMEADIYVADVGGVGKFDPATHRLLPVLAEDIRGKASLQPFVGTAPLVLVNIADRARNEEQIQAAHVDAAIIPENVYLNCASVGLGTCLVGGADKAGLTQILKLPDSQMVTFSQPVGYLKQAA</sequence>
<reference evidence="3 4" key="1">
    <citation type="submission" date="2018-11" db="EMBL/GenBank/DDBJ databases">
        <title>Pseudaminobacter arsenicus sp. nov., an arsenic-resistant bacterium isolated from arsenic-rich aquifers.</title>
        <authorList>
            <person name="Mu Y."/>
        </authorList>
    </citation>
    <scope>NUCLEOTIDE SEQUENCE [LARGE SCALE GENOMIC DNA]</scope>
    <source>
        <strain evidence="3 4">CB3</strain>
    </source>
</reference>
<evidence type="ECO:0000313" key="3">
    <source>
        <dbReference type="EMBL" id="RUM95962.1"/>
    </source>
</evidence>
<proteinExistence type="predicted"/>
<keyword evidence="1" id="KW-0732">Signal</keyword>
<dbReference type="Gene3D" id="3.40.109.10">
    <property type="entry name" value="NADH Oxidase"/>
    <property type="match status" value="1"/>
</dbReference>
<dbReference type="GO" id="GO:0016491">
    <property type="term" value="F:oxidoreductase activity"/>
    <property type="evidence" value="ECO:0007669"/>
    <property type="project" value="InterPro"/>
</dbReference>
<accession>A0A432V1N3</accession>
<evidence type="ECO:0000313" key="4">
    <source>
        <dbReference type="Proteomes" id="UP000281647"/>
    </source>
</evidence>
<dbReference type="RefSeq" id="WP_128625389.1">
    <property type="nucleotide sequence ID" value="NZ_ML133513.1"/>
</dbReference>
<keyword evidence="4" id="KW-1185">Reference proteome</keyword>
<evidence type="ECO:0000256" key="1">
    <source>
        <dbReference type="SAM" id="SignalP"/>
    </source>
</evidence>
<feature type="signal peptide" evidence="1">
    <location>
        <begin position="1"/>
        <end position="26"/>
    </location>
</feature>
<dbReference type="InterPro" id="IPR006311">
    <property type="entry name" value="TAT_signal"/>
</dbReference>
<dbReference type="Proteomes" id="UP000281647">
    <property type="component" value="Unassembled WGS sequence"/>
</dbReference>
<gene>
    <name evidence="3" type="ORF">EET67_20005</name>
</gene>
<organism evidence="3 4">
    <name type="scientific">Borborobacter arsenicus</name>
    <dbReference type="NCBI Taxonomy" id="1851146"/>
    <lineage>
        <taxon>Bacteria</taxon>
        <taxon>Pseudomonadati</taxon>
        <taxon>Pseudomonadota</taxon>
        <taxon>Alphaproteobacteria</taxon>
        <taxon>Hyphomicrobiales</taxon>
        <taxon>Phyllobacteriaceae</taxon>
        <taxon>Borborobacter</taxon>
    </lineage>
</organism>
<dbReference type="PANTHER" id="PTHR43745:SF2">
    <property type="entry name" value="NITROREDUCTASE MJ1384-RELATED"/>
    <property type="match status" value="1"/>
</dbReference>
<comment type="caution">
    <text evidence="3">The sequence shown here is derived from an EMBL/GenBank/DDBJ whole genome shotgun (WGS) entry which is preliminary data.</text>
</comment>
<feature type="chain" id="PRO_5019531435" evidence="1">
    <location>
        <begin position="27"/>
        <end position="211"/>
    </location>
</feature>
<dbReference type="PANTHER" id="PTHR43745">
    <property type="entry name" value="NITROREDUCTASE MJ1384-RELATED"/>
    <property type="match status" value="1"/>
</dbReference>
<dbReference type="InterPro" id="IPR029479">
    <property type="entry name" value="Nitroreductase"/>
</dbReference>
<feature type="domain" description="Nitroreductase" evidence="2">
    <location>
        <begin position="47"/>
        <end position="206"/>
    </location>
</feature>
<dbReference type="EMBL" id="RKST01000026">
    <property type="protein sequence ID" value="RUM95962.1"/>
    <property type="molecule type" value="Genomic_DNA"/>
</dbReference>